<protein>
    <submittedName>
        <fullName evidence="2">Uncharacterized protein</fullName>
    </submittedName>
</protein>
<sequence length="95" mass="9928">MKNITAIITFVLLTIGFNACSGGGGDASFENGQTIIPVSIACITAPDENDIATYETLLSGDAIVKDDVNTTVSIYHDVDGNKKICLVSGVAHIVR</sequence>
<evidence type="ECO:0000313" key="3">
    <source>
        <dbReference type="Proteomes" id="UP000593994"/>
    </source>
</evidence>
<dbReference type="Proteomes" id="UP000593994">
    <property type="component" value="Chromosome"/>
</dbReference>
<evidence type="ECO:0000313" key="2">
    <source>
        <dbReference type="EMBL" id="QOY52288.1"/>
    </source>
</evidence>
<organism evidence="2 3">
    <name type="scientific">Candidatus Sulfurimonas baltica</name>
    <dbReference type="NCBI Taxonomy" id="2740404"/>
    <lineage>
        <taxon>Bacteria</taxon>
        <taxon>Pseudomonadati</taxon>
        <taxon>Campylobacterota</taxon>
        <taxon>Epsilonproteobacteria</taxon>
        <taxon>Campylobacterales</taxon>
        <taxon>Sulfurimonadaceae</taxon>
        <taxon>Sulfurimonas</taxon>
    </lineage>
</organism>
<reference evidence="2 3" key="1">
    <citation type="submission" date="2020-05" db="EMBL/GenBank/DDBJ databases">
        <title>Sulfurimonas marisnigri, sp. nov., and Sulfurimonas baltica, sp. nov., manganese oxide reducing chemolithoautotrophs of the class Epsilonproteobacteria isolated from the pelagic redoxclines of the Black and Baltic Seas and emended description of the genus Sulfurimonas.</title>
        <authorList>
            <person name="Henkel J.V."/>
            <person name="Laudan C."/>
            <person name="Werner J."/>
            <person name="Neu T."/>
            <person name="Plewe S."/>
            <person name="Sproer C."/>
            <person name="Bunk B."/>
            <person name="Schulz-Vogt H.N."/>
        </authorList>
    </citation>
    <scope>NUCLEOTIDE SEQUENCE [LARGE SCALE GENOMIC DNA]</scope>
    <source>
        <strain evidence="2 3">GD2</strain>
    </source>
</reference>
<feature type="signal peptide" evidence="1">
    <location>
        <begin position="1"/>
        <end position="21"/>
    </location>
</feature>
<keyword evidence="1" id="KW-0732">Signal</keyword>
<dbReference type="KEGG" id="sbal:HUE88_00915"/>
<keyword evidence="3" id="KW-1185">Reference proteome</keyword>
<dbReference type="AlphaFoldDB" id="A0A7S7RNC4"/>
<name>A0A7S7RNC4_9BACT</name>
<feature type="chain" id="PRO_5032613775" evidence="1">
    <location>
        <begin position="22"/>
        <end position="95"/>
    </location>
</feature>
<gene>
    <name evidence="2" type="ORF">HUE88_00915</name>
</gene>
<accession>A0A7S7RNC4</accession>
<proteinExistence type="predicted"/>
<dbReference type="RefSeq" id="WP_194370186.1">
    <property type="nucleotide sequence ID" value="NZ_CP054492.1"/>
</dbReference>
<dbReference type="EMBL" id="CP054492">
    <property type="protein sequence ID" value="QOY52288.1"/>
    <property type="molecule type" value="Genomic_DNA"/>
</dbReference>
<evidence type="ECO:0000256" key="1">
    <source>
        <dbReference type="SAM" id="SignalP"/>
    </source>
</evidence>